<feature type="non-terminal residue" evidence="9">
    <location>
        <position position="1"/>
    </location>
</feature>
<evidence type="ECO:0000256" key="3">
    <source>
        <dbReference type="ARBA" id="ARBA00022475"/>
    </source>
</evidence>
<evidence type="ECO:0000256" key="2">
    <source>
        <dbReference type="ARBA" id="ARBA00022448"/>
    </source>
</evidence>
<dbReference type="SUPFAM" id="SSF161098">
    <property type="entry name" value="MetI-like"/>
    <property type="match status" value="1"/>
</dbReference>
<evidence type="ECO:0000256" key="4">
    <source>
        <dbReference type="ARBA" id="ARBA00022692"/>
    </source>
</evidence>
<dbReference type="GO" id="GO:0005886">
    <property type="term" value="C:plasma membrane"/>
    <property type="evidence" value="ECO:0007669"/>
    <property type="project" value="UniProtKB-SubCell"/>
</dbReference>
<reference evidence="9" key="1">
    <citation type="journal article" date="2021" name="PeerJ">
        <title>Extensive microbial diversity within the chicken gut microbiome revealed by metagenomics and culture.</title>
        <authorList>
            <person name="Gilroy R."/>
            <person name="Ravi A."/>
            <person name="Getino M."/>
            <person name="Pursley I."/>
            <person name="Horton D.L."/>
            <person name="Alikhan N.F."/>
            <person name="Baker D."/>
            <person name="Gharbi K."/>
            <person name="Hall N."/>
            <person name="Watson M."/>
            <person name="Adriaenssens E.M."/>
            <person name="Foster-Nyarko E."/>
            <person name="Jarju S."/>
            <person name="Secka A."/>
            <person name="Antonio M."/>
            <person name="Oren A."/>
            <person name="Chaudhuri R.R."/>
            <person name="La Ragione R."/>
            <person name="Hildebrand F."/>
            <person name="Pallen M.J."/>
        </authorList>
    </citation>
    <scope>NUCLEOTIDE SEQUENCE</scope>
    <source>
        <strain evidence="9">ChiBcec16_6824</strain>
    </source>
</reference>
<feature type="transmembrane region" description="Helical" evidence="7">
    <location>
        <begin position="199"/>
        <end position="225"/>
    </location>
</feature>
<comment type="subcellular location">
    <subcellularLocation>
        <location evidence="1 7">Cell membrane</location>
        <topology evidence="1 7">Multi-pass membrane protein</topology>
    </subcellularLocation>
</comment>
<evidence type="ECO:0000256" key="1">
    <source>
        <dbReference type="ARBA" id="ARBA00004651"/>
    </source>
</evidence>
<dbReference type="Pfam" id="PF00528">
    <property type="entry name" value="BPD_transp_1"/>
    <property type="match status" value="1"/>
</dbReference>
<dbReference type="PANTHER" id="PTHR43163">
    <property type="entry name" value="DIPEPTIDE TRANSPORT SYSTEM PERMEASE PROTEIN DPPB-RELATED"/>
    <property type="match status" value="1"/>
</dbReference>
<name>A0A9D2BXZ2_9FIRM</name>
<dbReference type="PROSITE" id="PS50928">
    <property type="entry name" value="ABC_TM1"/>
    <property type="match status" value="1"/>
</dbReference>
<evidence type="ECO:0000256" key="7">
    <source>
        <dbReference type="RuleBase" id="RU363032"/>
    </source>
</evidence>
<evidence type="ECO:0000313" key="10">
    <source>
        <dbReference type="Proteomes" id="UP000823868"/>
    </source>
</evidence>
<evidence type="ECO:0000256" key="6">
    <source>
        <dbReference type="ARBA" id="ARBA00023136"/>
    </source>
</evidence>
<comment type="caution">
    <text evidence="9">The sequence shown here is derived from an EMBL/GenBank/DDBJ whole genome shotgun (WGS) entry which is preliminary data.</text>
</comment>
<keyword evidence="3" id="KW-1003">Cell membrane</keyword>
<keyword evidence="6 7" id="KW-0472">Membrane</keyword>
<feature type="transmembrane region" description="Helical" evidence="7">
    <location>
        <begin position="95"/>
        <end position="115"/>
    </location>
</feature>
<dbReference type="EMBL" id="DXDX01000045">
    <property type="protein sequence ID" value="HIY20717.1"/>
    <property type="molecule type" value="Genomic_DNA"/>
</dbReference>
<dbReference type="Gene3D" id="1.10.3720.10">
    <property type="entry name" value="MetI-like"/>
    <property type="match status" value="1"/>
</dbReference>
<evidence type="ECO:0000259" key="8">
    <source>
        <dbReference type="PROSITE" id="PS50928"/>
    </source>
</evidence>
<gene>
    <name evidence="9" type="ORF">H9841_02295</name>
</gene>
<dbReference type="Proteomes" id="UP000823868">
    <property type="component" value="Unassembled WGS sequence"/>
</dbReference>
<organism evidence="9 10">
    <name type="scientific">Candidatus Flavonifractor merdigallinarum</name>
    <dbReference type="NCBI Taxonomy" id="2838589"/>
    <lineage>
        <taxon>Bacteria</taxon>
        <taxon>Bacillati</taxon>
        <taxon>Bacillota</taxon>
        <taxon>Clostridia</taxon>
        <taxon>Eubacteriales</taxon>
        <taxon>Oscillospiraceae</taxon>
        <taxon>Flavonifractor</taxon>
    </lineage>
</organism>
<keyword evidence="2 7" id="KW-0813">Transport</keyword>
<sequence length="240" mass="26084">GDFGVSYVNRHEVTSEIGSRFPITVTLAITSTLLAGLLGIPLGIIAAYKQYGLLDNVATVFSLIFLAMPEFWLALMLIITFALNLGWFPPSGWYGVEYMVLPILATGTGCIAGIMRTTRSNMLEVIRQDYIRTARAKGLKERTIICKHALRNALIPVITLMGLQFGKMLGGVFVIETIFAIPGLGKLLVDACSIKNIPIVQGGVICIAVVYGLVNLAVDILYGFVDPRISSLYKKAKKEA</sequence>
<accession>A0A9D2BXZ2</accession>
<keyword evidence="5 7" id="KW-1133">Transmembrane helix</keyword>
<protein>
    <submittedName>
        <fullName evidence="9">ABC transporter permease</fullName>
    </submittedName>
</protein>
<dbReference type="InterPro" id="IPR035906">
    <property type="entry name" value="MetI-like_sf"/>
</dbReference>
<feature type="transmembrane region" description="Helical" evidence="7">
    <location>
        <begin position="23"/>
        <end position="48"/>
    </location>
</feature>
<reference evidence="9" key="2">
    <citation type="submission" date="2021-04" db="EMBL/GenBank/DDBJ databases">
        <authorList>
            <person name="Gilroy R."/>
        </authorList>
    </citation>
    <scope>NUCLEOTIDE SEQUENCE</scope>
    <source>
        <strain evidence="9">ChiBcec16_6824</strain>
    </source>
</reference>
<evidence type="ECO:0000313" key="9">
    <source>
        <dbReference type="EMBL" id="HIY20717.1"/>
    </source>
</evidence>
<dbReference type="CDD" id="cd06261">
    <property type="entry name" value="TM_PBP2"/>
    <property type="match status" value="1"/>
</dbReference>
<dbReference type="GO" id="GO:0055085">
    <property type="term" value="P:transmembrane transport"/>
    <property type="evidence" value="ECO:0007669"/>
    <property type="project" value="InterPro"/>
</dbReference>
<dbReference type="InterPro" id="IPR000515">
    <property type="entry name" value="MetI-like"/>
</dbReference>
<feature type="domain" description="ABC transmembrane type-1" evidence="8">
    <location>
        <begin position="21"/>
        <end position="222"/>
    </location>
</feature>
<proteinExistence type="inferred from homology"/>
<comment type="similarity">
    <text evidence="7">Belongs to the binding-protein-dependent transport system permease family.</text>
</comment>
<keyword evidence="4 7" id="KW-0812">Transmembrane</keyword>
<evidence type="ECO:0000256" key="5">
    <source>
        <dbReference type="ARBA" id="ARBA00022989"/>
    </source>
</evidence>
<feature type="transmembrane region" description="Helical" evidence="7">
    <location>
        <begin position="153"/>
        <end position="179"/>
    </location>
</feature>
<dbReference type="PANTHER" id="PTHR43163:SF6">
    <property type="entry name" value="DIPEPTIDE TRANSPORT SYSTEM PERMEASE PROTEIN DPPB-RELATED"/>
    <property type="match status" value="1"/>
</dbReference>
<feature type="transmembrane region" description="Helical" evidence="7">
    <location>
        <begin position="60"/>
        <end position="83"/>
    </location>
</feature>
<dbReference type="AlphaFoldDB" id="A0A9D2BXZ2"/>